<dbReference type="GO" id="GO:0032259">
    <property type="term" value="P:methylation"/>
    <property type="evidence" value="ECO:0007669"/>
    <property type="project" value="UniProtKB-KW"/>
</dbReference>
<evidence type="ECO:0000256" key="3">
    <source>
        <dbReference type="ARBA" id="ARBA00022679"/>
    </source>
</evidence>
<evidence type="ECO:0000256" key="2">
    <source>
        <dbReference type="ARBA" id="ARBA00022603"/>
    </source>
</evidence>
<dbReference type="EMBL" id="CP138897">
    <property type="protein sequence ID" value="WPK26275.1"/>
    <property type="molecule type" value="Genomic_DNA"/>
</dbReference>
<keyword evidence="3" id="KW-0808">Transferase</keyword>
<dbReference type="PANTHER" id="PTHR44942">
    <property type="entry name" value="METHYLTRANSF_11 DOMAIN-CONTAINING PROTEIN"/>
    <property type="match status" value="1"/>
</dbReference>
<accession>A0AAX4HCN1</accession>
<dbReference type="GO" id="GO:0008757">
    <property type="term" value="F:S-adenosylmethionine-dependent methyltransferase activity"/>
    <property type="evidence" value="ECO:0007669"/>
    <property type="project" value="InterPro"/>
</dbReference>
<dbReference type="InterPro" id="IPR029063">
    <property type="entry name" value="SAM-dependent_MTases_sf"/>
</dbReference>
<evidence type="ECO:0000313" key="6">
    <source>
        <dbReference type="Proteomes" id="UP001338582"/>
    </source>
</evidence>
<organism evidence="5 6">
    <name type="scientific">Australozyma saopauloensis</name>
    <dbReference type="NCBI Taxonomy" id="291208"/>
    <lineage>
        <taxon>Eukaryota</taxon>
        <taxon>Fungi</taxon>
        <taxon>Dikarya</taxon>
        <taxon>Ascomycota</taxon>
        <taxon>Saccharomycotina</taxon>
        <taxon>Pichiomycetes</taxon>
        <taxon>Metschnikowiaceae</taxon>
        <taxon>Australozyma</taxon>
    </lineage>
</organism>
<dbReference type="AlphaFoldDB" id="A0AAX4HCN1"/>
<keyword evidence="6" id="KW-1185">Reference proteome</keyword>
<dbReference type="Proteomes" id="UP001338582">
    <property type="component" value="Chromosome 4"/>
</dbReference>
<dbReference type="PANTHER" id="PTHR44942:SF4">
    <property type="entry name" value="METHYLTRANSFERASE TYPE 11 DOMAIN-CONTAINING PROTEIN"/>
    <property type="match status" value="1"/>
</dbReference>
<dbReference type="InterPro" id="IPR013216">
    <property type="entry name" value="Methyltransf_11"/>
</dbReference>
<dbReference type="CDD" id="cd02440">
    <property type="entry name" value="AdoMet_MTases"/>
    <property type="match status" value="1"/>
</dbReference>
<dbReference type="InterPro" id="IPR051052">
    <property type="entry name" value="Diverse_substrate_MTase"/>
</dbReference>
<name>A0AAX4HCN1_9ASCO</name>
<dbReference type="SUPFAM" id="SSF53335">
    <property type="entry name" value="S-adenosyl-L-methionine-dependent methyltransferases"/>
    <property type="match status" value="1"/>
</dbReference>
<dbReference type="KEGG" id="asau:88174687"/>
<feature type="domain" description="Methyltransferase type 11" evidence="4">
    <location>
        <begin position="49"/>
        <end position="150"/>
    </location>
</feature>
<dbReference type="RefSeq" id="XP_062878656.1">
    <property type="nucleotide sequence ID" value="XM_063022586.1"/>
</dbReference>
<comment type="similarity">
    <text evidence="1">Belongs to the methyltransferase superfamily.</text>
</comment>
<gene>
    <name evidence="5" type="ORF">PUMCH_003624</name>
</gene>
<evidence type="ECO:0000256" key="1">
    <source>
        <dbReference type="ARBA" id="ARBA00008361"/>
    </source>
</evidence>
<dbReference type="GeneID" id="88174687"/>
<proteinExistence type="inferred from homology"/>
<evidence type="ECO:0000259" key="4">
    <source>
        <dbReference type="Pfam" id="PF08241"/>
    </source>
</evidence>
<dbReference type="Pfam" id="PF08241">
    <property type="entry name" value="Methyltransf_11"/>
    <property type="match status" value="1"/>
</dbReference>
<keyword evidence="2" id="KW-0489">Methyltransferase</keyword>
<evidence type="ECO:0000313" key="5">
    <source>
        <dbReference type="EMBL" id="WPK26275.1"/>
    </source>
</evidence>
<reference evidence="5 6" key="1">
    <citation type="submission" date="2023-10" db="EMBL/GenBank/DDBJ databases">
        <title>Draft Genome Sequence of Candida saopaulonensis from a very Premature Infant with Sepsis.</title>
        <authorList>
            <person name="Ning Y."/>
            <person name="Dai R."/>
            <person name="Xiao M."/>
            <person name="Xu Y."/>
            <person name="Yan Q."/>
            <person name="Zhang L."/>
        </authorList>
    </citation>
    <scope>NUCLEOTIDE SEQUENCE [LARGE SCALE GENOMIC DNA]</scope>
    <source>
        <strain evidence="5 6">19XY460</strain>
    </source>
</reference>
<sequence length="317" mass="36090">MSTFAKAGFKSANYNSFRPHYPPSFYKILTEYIGKEAGKTGDKVGKTIDLGCGTGVATYPLLQFSQNVVGLDLSPPMIETANSLKAAKLKELGIQDESRIEFGVCAVEDFDAPPNSYDLITAAECIHWFKDYPKFFEAAAKHLKPNGVLAYWFYVDPVVVNFEGPHNEKLLAIETMRRAQQIYLLYVYEDPKGLGVHWDRPGRDILRNLLREVDAQIPQDLFKDVKTQKYVPSVDGLLQLTPQDLRLVREKITLKDFTNYISTYSLFHNYSESTGAGAEFLEKMIQEFETELGWDREKTLLDLNWTSGYTFMRKSGE</sequence>
<protein>
    <recommendedName>
        <fullName evidence="4">Methyltransferase type 11 domain-containing protein</fullName>
    </recommendedName>
</protein>
<dbReference type="Gene3D" id="3.40.50.150">
    <property type="entry name" value="Vaccinia Virus protein VP39"/>
    <property type="match status" value="1"/>
</dbReference>